<dbReference type="SUPFAM" id="SSF55797">
    <property type="entry name" value="PR-1-like"/>
    <property type="match status" value="1"/>
</dbReference>
<reference evidence="2 3" key="1">
    <citation type="journal article" date="2013" name="Stand. Genomic Sci.">
        <title>Genomic Encyclopedia of Type Strains, Phase I: The one thousand microbial genomes (KMG-I) project.</title>
        <authorList>
            <person name="Kyrpides N.C."/>
            <person name="Woyke T."/>
            <person name="Eisen J.A."/>
            <person name="Garrity G."/>
            <person name="Lilburn T.G."/>
            <person name="Beck B.J."/>
            <person name="Whitman W.B."/>
            <person name="Hugenholtz P."/>
            <person name="Klenk H.P."/>
        </authorList>
    </citation>
    <scope>NUCLEOTIDE SEQUENCE [LARGE SCALE GENOMIC DNA]</scope>
    <source>
        <strain evidence="2 3">DSM 13484</strain>
    </source>
</reference>
<dbReference type="InterPro" id="IPR035940">
    <property type="entry name" value="CAP_sf"/>
</dbReference>
<dbReference type="Gene3D" id="3.40.33.10">
    <property type="entry name" value="CAP"/>
    <property type="match status" value="1"/>
</dbReference>
<dbReference type="Proteomes" id="UP000316778">
    <property type="component" value="Unassembled WGS sequence"/>
</dbReference>
<organism evidence="2 3">
    <name type="scientific">Chitinophaga japonensis</name>
    <name type="common">Flexibacter japonensis</name>
    <dbReference type="NCBI Taxonomy" id="104662"/>
    <lineage>
        <taxon>Bacteria</taxon>
        <taxon>Pseudomonadati</taxon>
        <taxon>Bacteroidota</taxon>
        <taxon>Chitinophagia</taxon>
        <taxon>Chitinophagales</taxon>
        <taxon>Chitinophagaceae</taxon>
        <taxon>Chitinophaga</taxon>
    </lineage>
</organism>
<dbReference type="OrthoDB" id="982527at2"/>
<keyword evidence="3" id="KW-1185">Reference proteome</keyword>
<dbReference type="RefSeq" id="WP_145719113.1">
    <property type="nucleotide sequence ID" value="NZ_BAAAFY010000003.1"/>
</dbReference>
<comment type="caution">
    <text evidence="2">The sequence shown here is derived from an EMBL/GenBank/DDBJ whole genome shotgun (WGS) entry which is preliminary data.</text>
</comment>
<dbReference type="PANTHER" id="PTHR31157:SF1">
    <property type="entry name" value="SCP DOMAIN-CONTAINING PROTEIN"/>
    <property type="match status" value="1"/>
</dbReference>
<evidence type="ECO:0000259" key="1">
    <source>
        <dbReference type="Pfam" id="PF00188"/>
    </source>
</evidence>
<evidence type="ECO:0000313" key="2">
    <source>
        <dbReference type="EMBL" id="TWI82015.1"/>
    </source>
</evidence>
<feature type="domain" description="SCP" evidence="1">
    <location>
        <begin position="33"/>
        <end position="144"/>
    </location>
</feature>
<dbReference type="Pfam" id="PF00188">
    <property type="entry name" value="CAP"/>
    <property type="match status" value="1"/>
</dbReference>
<protein>
    <submittedName>
        <fullName evidence="2">Uncharacterized protein YkwD</fullName>
    </submittedName>
</protein>
<dbReference type="InterPro" id="IPR014044">
    <property type="entry name" value="CAP_dom"/>
</dbReference>
<dbReference type="EMBL" id="VLLG01000007">
    <property type="protein sequence ID" value="TWI82015.1"/>
    <property type="molecule type" value="Genomic_DNA"/>
</dbReference>
<name>A0A562SL47_CHIJA</name>
<sequence length="157" mass="17414">MRYKLSRLIIITCLLYGCKKDMGVAAPWQTGMLEAVNRLRLSGCRCGADSMPPVAPLAWNDTLAAAADLHVKDMYAKQYFDHIAPDGSSPLQRAMRAGYSGTYVGENIGRGYTSVSGVMQAWQDSGEHCRAMMDSLYKEMGAATFRGYWVQEFGRPR</sequence>
<gene>
    <name evidence="2" type="ORF">LX66_5331</name>
</gene>
<dbReference type="PROSITE" id="PS51257">
    <property type="entry name" value="PROKAR_LIPOPROTEIN"/>
    <property type="match status" value="1"/>
</dbReference>
<dbReference type="CDD" id="cd05379">
    <property type="entry name" value="CAP_bacterial"/>
    <property type="match status" value="1"/>
</dbReference>
<evidence type="ECO:0000313" key="3">
    <source>
        <dbReference type="Proteomes" id="UP000316778"/>
    </source>
</evidence>
<dbReference type="AlphaFoldDB" id="A0A562SL47"/>
<dbReference type="PANTHER" id="PTHR31157">
    <property type="entry name" value="SCP DOMAIN-CONTAINING PROTEIN"/>
    <property type="match status" value="1"/>
</dbReference>
<proteinExistence type="predicted"/>
<accession>A0A562SL47</accession>